<keyword evidence="9" id="KW-1185">Reference proteome</keyword>
<evidence type="ECO:0000256" key="1">
    <source>
        <dbReference type="ARBA" id="ARBA00004123"/>
    </source>
</evidence>
<dbReference type="InterPro" id="IPR022042">
    <property type="entry name" value="snRNA-activating_su3"/>
</dbReference>
<feature type="region of interest" description="Disordered" evidence="7">
    <location>
        <begin position="641"/>
        <end position="673"/>
    </location>
</feature>
<evidence type="ECO:0000256" key="2">
    <source>
        <dbReference type="ARBA" id="ARBA00010410"/>
    </source>
</evidence>
<comment type="caution">
    <text evidence="8">The sequence shown here is derived from an EMBL/GenBank/DDBJ whole genome shotgun (WGS) entry which is preliminary data.</text>
</comment>
<accession>A0ABD3M790</accession>
<keyword evidence="6" id="KW-0539">Nucleus</keyword>
<reference evidence="8 9" key="1">
    <citation type="submission" date="2024-10" db="EMBL/GenBank/DDBJ databases">
        <title>Updated reference genomes for cyclostephanoid diatoms.</title>
        <authorList>
            <person name="Roberts W.R."/>
            <person name="Alverson A.J."/>
        </authorList>
    </citation>
    <scope>NUCLEOTIDE SEQUENCE [LARGE SCALE GENOMIC DNA]</scope>
    <source>
        <strain evidence="8 9">AJA232-27</strain>
    </source>
</reference>
<sequence>MNVATNNDSITKLKTSKECAQKWSNLLRFAARRRKQQSELTSAAATTTAKDNNDSSLFDCSDLIMPPASELINLEVAKGIQRWEDLASRVIVDECEGDDEYNEYGEMEDDNCVYNNGDVEEREINEEEKEGINVPKLRNREQLLDAATRGDKRKQRLLPLNFDYACKTDGPRMGDVSGEEFDAMAVLGDEGGDSGHKKQKRSQQQRYRPRVISLLDPTQTCDYEEELWKVFRSVKTLDELEWIHALGKRKGPLVDDENNVDSSTNIPQHGCQYTLAVKDNMKEWFAKYSRMDAHSLGRLRIRDRHSNPLHYPITDSVNTANTAAATATKTIGITSDEPTTSTTLRFEIHRHSQPLKRGSGTDANRLEVELHGHHHTLLDLHRLLVEFGLNASSIRRDEDDGDNAAAVGGVFFIENVFYTCGTDGKKIQESIGNWLAAKDKEEWEAETKNVAEVKAASSLRREYLGLSSTKMKYAIIPMVEMRLEDLPIRLGVRYFHMFIPPSIPLFQHLLDDPASSPSWCLSTESAVYVTGIHTHIIGSDNKSVTLKSEQEETGKEGRHVPPILVHDAWSPPLRHVCHACQHSYASVVTVDDELTDAPPPGLDSEGGIVHLWGVPMCSSCYRALHYRPAAKRCREEEADDCSAAASSDGRKGNNKEGDNDGNNMQQHSLELRPGHGPSFVFSIEDYQRMVTSSEYRIIGL</sequence>
<feature type="region of interest" description="Disordered" evidence="7">
    <location>
        <begin position="187"/>
        <end position="206"/>
    </location>
</feature>
<feature type="compositionally biased region" description="Basic residues" evidence="7">
    <location>
        <begin position="197"/>
        <end position="206"/>
    </location>
</feature>
<gene>
    <name evidence="8" type="ORF">ACHAWU_007676</name>
</gene>
<evidence type="ECO:0000256" key="5">
    <source>
        <dbReference type="ARBA" id="ARBA00023163"/>
    </source>
</evidence>
<evidence type="ECO:0000313" key="8">
    <source>
        <dbReference type="EMBL" id="KAL3756405.1"/>
    </source>
</evidence>
<keyword evidence="5" id="KW-0804">Transcription</keyword>
<dbReference type="PANTHER" id="PTHR13421:SF16">
    <property type="entry name" value="SNRNA-ACTIVATING PROTEIN COMPLEX SUBUNIT 3"/>
    <property type="match status" value="1"/>
</dbReference>
<dbReference type="AlphaFoldDB" id="A0ABD3M790"/>
<dbReference type="EMBL" id="JALLBG020000305">
    <property type="protein sequence ID" value="KAL3756405.1"/>
    <property type="molecule type" value="Genomic_DNA"/>
</dbReference>
<protein>
    <recommendedName>
        <fullName evidence="10">Mut7-C RNAse domain-containing protein</fullName>
    </recommendedName>
</protein>
<proteinExistence type="inferred from homology"/>
<evidence type="ECO:0000256" key="6">
    <source>
        <dbReference type="ARBA" id="ARBA00023242"/>
    </source>
</evidence>
<feature type="compositionally biased region" description="Basic and acidic residues" evidence="7">
    <location>
        <begin position="648"/>
        <end position="658"/>
    </location>
</feature>
<dbReference type="Proteomes" id="UP001530293">
    <property type="component" value="Unassembled WGS sequence"/>
</dbReference>
<name>A0ABD3M790_9STRA</name>
<dbReference type="PANTHER" id="PTHR13421">
    <property type="entry name" value="SNRNA-ACTIVATING PROTEIN COMPLEX SUBUNIT 3"/>
    <property type="match status" value="1"/>
</dbReference>
<evidence type="ECO:0000256" key="7">
    <source>
        <dbReference type="SAM" id="MobiDB-lite"/>
    </source>
</evidence>
<comment type="similarity">
    <text evidence="2">Belongs to the SNAPC3/SRD2 family.</text>
</comment>
<evidence type="ECO:0000256" key="4">
    <source>
        <dbReference type="ARBA" id="ARBA00023125"/>
    </source>
</evidence>
<evidence type="ECO:0008006" key="10">
    <source>
        <dbReference type="Google" id="ProtNLM"/>
    </source>
</evidence>
<keyword evidence="3" id="KW-0805">Transcription regulation</keyword>
<dbReference type="GO" id="GO:0003677">
    <property type="term" value="F:DNA binding"/>
    <property type="evidence" value="ECO:0007669"/>
    <property type="project" value="UniProtKB-KW"/>
</dbReference>
<organism evidence="8 9">
    <name type="scientific">Discostella pseudostelligera</name>
    <dbReference type="NCBI Taxonomy" id="259834"/>
    <lineage>
        <taxon>Eukaryota</taxon>
        <taxon>Sar</taxon>
        <taxon>Stramenopiles</taxon>
        <taxon>Ochrophyta</taxon>
        <taxon>Bacillariophyta</taxon>
        <taxon>Coscinodiscophyceae</taxon>
        <taxon>Thalassiosirophycidae</taxon>
        <taxon>Stephanodiscales</taxon>
        <taxon>Stephanodiscaceae</taxon>
        <taxon>Discostella</taxon>
    </lineage>
</organism>
<keyword evidence="4" id="KW-0238">DNA-binding</keyword>
<comment type="subcellular location">
    <subcellularLocation>
        <location evidence="1">Nucleus</location>
    </subcellularLocation>
</comment>
<dbReference type="GO" id="GO:0005634">
    <property type="term" value="C:nucleus"/>
    <property type="evidence" value="ECO:0007669"/>
    <property type="project" value="UniProtKB-SubCell"/>
</dbReference>
<evidence type="ECO:0000313" key="9">
    <source>
        <dbReference type="Proteomes" id="UP001530293"/>
    </source>
</evidence>
<evidence type="ECO:0000256" key="3">
    <source>
        <dbReference type="ARBA" id="ARBA00023015"/>
    </source>
</evidence>